<protein>
    <recommendedName>
        <fullName evidence="3">Protein kinase domain-containing protein</fullName>
    </recommendedName>
</protein>
<dbReference type="AlphaFoldDB" id="A0A834ZI03"/>
<keyword evidence="2" id="KW-1185">Reference proteome</keyword>
<dbReference type="Proteomes" id="UP000655225">
    <property type="component" value="Unassembled WGS sequence"/>
</dbReference>
<dbReference type="GO" id="GO:0007165">
    <property type="term" value="P:signal transduction"/>
    <property type="evidence" value="ECO:0007669"/>
    <property type="project" value="TreeGrafter"/>
</dbReference>
<reference evidence="1 2" key="1">
    <citation type="submission" date="2020-04" db="EMBL/GenBank/DDBJ databases">
        <title>Plant Genome Project.</title>
        <authorList>
            <person name="Zhang R.-G."/>
        </authorList>
    </citation>
    <scope>NUCLEOTIDE SEQUENCE [LARGE SCALE GENOMIC DNA]</scope>
    <source>
        <strain evidence="1">YNK0</strain>
        <tissue evidence="1">Leaf</tissue>
    </source>
</reference>
<dbReference type="InterPro" id="IPR052751">
    <property type="entry name" value="Plant_MAPKKK"/>
</dbReference>
<dbReference type="PANTHER" id="PTHR48011">
    <property type="entry name" value="CCR4-NOT TRANSCRIPTIONAL COMPLEX SUBUNIT CAF120-RELATED"/>
    <property type="match status" value="1"/>
</dbReference>
<sequence>MHRSSSEFEFDAKIADFGLARKVEKNKKRKEAPCFRDVKDLLFEIAYGGEMLKLPSGLSDKGKDFLHKCFARDSWLRWTVEMHLNHSFVAEDDEVVKYSHGVLKRLCTVKETPSLFYMWNHIFMMSCYASKVVEEMNVQVVGSSVKEETAGAVKSRTTTDDNITLEHLSGRKFGAASWSNTLPPGFEQWIFKNRRSNE</sequence>
<dbReference type="GO" id="GO:0004672">
    <property type="term" value="F:protein kinase activity"/>
    <property type="evidence" value="ECO:0007669"/>
    <property type="project" value="TreeGrafter"/>
</dbReference>
<dbReference type="InterPro" id="IPR011009">
    <property type="entry name" value="Kinase-like_dom_sf"/>
</dbReference>
<comment type="caution">
    <text evidence="1">The sequence shown here is derived from an EMBL/GenBank/DDBJ whole genome shotgun (WGS) entry which is preliminary data.</text>
</comment>
<name>A0A834ZI03_TETSI</name>
<evidence type="ECO:0008006" key="3">
    <source>
        <dbReference type="Google" id="ProtNLM"/>
    </source>
</evidence>
<evidence type="ECO:0000313" key="1">
    <source>
        <dbReference type="EMBL" id="KAF8407276.1"/>
    </source>
</evidence>
<organism evidence="1 2">
    <name type="scientific">Tetracentron sinense</name>
    <name type="common">Spur-leaf</name>
    <dbReference type="NCBI Taxonomy" id="13715"/>
    <lineage>
        <taxon>Eukaryota</taxon>
        <taxon>Viridiplantae</taxon>
        <taxon>Streptophyta</taxon>
        <taxon>Embryophyta</taxon>
        <taxon>Tracheophyta</taxon>
        <taxon>Spermatophyta</taxon>
        <taxon>Magnoliopsida</taxon>
        <taxon>Trochodendrales</taxon>
        <taxon>Trochodendraceae</taxon>
        <taxon>Tetracentron</taxon>
    </lineage>
</organism>
<evidence type="ECO:0000313" key="2">
    <source>
        <dbReference type="Proteomes" id="UP000655225"/>
    </source>
</evidence>
<proteinExistence type="predicted"/>
<dbReference type="EMBL" id="JABCRI010000004">
    <property type="protein sequence ID" value="KAF8407276.1"/>
    <property type="molecule type" value="Genomic_DNA"/>
</dbReference>
<accession>A0A834ZI03</accession>
<dbReference type="SUPFAM" id="SSF56112">
    <property type="entry name" value="Protein kinase-like (PK-like)"/>
    <property type="match status" value="1"/>
</dbReference>
<gene>
    <name evidence="1" type="ORF">HHK36_006403</name>
</gene>
<dbReference type="PANTHER" id="PTHR48011:SF18">
    <property type="entry name" value="MITOGEN-ACTIVATED PROTEIN KINASE KINASE KINASE 19-RELATED"/>
    <property type="match status" value="1"/>
</dbReference>